<name>A0AC60Q625_IXOPE</name>
<sequence length="286" mass="31233">MEISTSLVAAMAEPLPPDDEELASRRCPSQGSGSREKTIIIQTEPTVGLVVLFTPVDGDVRIDPINLARLTSTLETLVPSCAIEVRYYRRKNLLAMDTLNGQATRTLLGQTTLCGMEVRAFEPRGKASSVGIVRDIDSTLSDSAILGVLRSTVGIRNNGSHFALPYRQKAEPQAKAARLRPWERSEPVGSSSPYNCCAIAYIWDLSTLAARWRLIPLHLSSMRRLFHRLVAEQRATKLQTALQNKPPLSSPPVQAGPALPATEAPLRAGCTNVAYLNPKRLFPKPA</sequence>
<evidence type="ECO:0000313" key="1">
    <source>
        <dbReference type="EMBL" id="KAG0429295.1"/>
    </source>
</evidence>
<dbReference type="Proteomes" id="UP000805193">
    <property type="component" value="Unassembled WGS sequence"/>
</dbReference>
<gene>
    <name evidence="1" type="ORF">HPB47_023769</name>
</gene>
<proteinExistence type="predicted"/>
<organism evidence="1 2">
    <name type="scientific">Ixodes persulcatus</name>
    <name type="common">Taiga tick</name>
    <dbReference type="NCBI Taxonomy" id="34615"/>
    <lineage>
        <taxon>Eukaryota</taxon>
        <taxon>Metazoa</taxon>
        <taxon>Ecdysozoa</taxon>
        <taxon>Arthropoda</taxon>
        <taxon>Chelicerata</taxon>
        <taxon>Arachnida</taxon>
        <taxon>Acari</taxon>
        <taxon>Parasitiformes</taxon>
        <taxon>Ixodida</taxon>
        <taxon>Ixodoidea</taxon>
        <taxon>Ixodidae</taxon>
        <taxon>Ixodinae</taxon>
        <taxon>Ixodes</taxon>
    </lineage>
</organism>
<evidence type="ECO:0000313" key="2">
    <source>
        <dbReference type="Proteomes" id="UP000805193"/>
    </source>
</evidence>
<comment type="caution">
    <text evidence="1">The sequence shown here is derived from an EMBL/GenBank/DDBJ whole genome shotgun (WGS) entry which is preliminary data.</text>
</comment>
<protein>
    <submittedName>
        <fullName evidence="1">Uncharacterized protein</fullName>
    </submittedName>
</protein>
<accession>A0AC60Q625</accession>
<dbReference type="EMBL" id="JABSTQ010009421">
    <property type="protein sequence ID" value="KAG0429295.1"/>
    <property type="molecule type" value="Genomic_DNA"/>
</dbReference>
<keyword evidence="2" id="KW-1185">Reference proteome</keyword>
<reference evidence="1 2" key="1">
    <citation type="journal article" date="2020" name="Cell">
        <title>Large-Scale Comparative Analyses of Tick Genomes Elucidate Their Genetic Diversity and Vector Capacities.</title>
        <authorList>
            <consortium name="Tick Genome and Microbiome Consortium (TIGMIC)"/>
            <person name="Jia N."/>
            <person name="Wang J."/>
            <person name="Shi W."/>
            <person name="Du L."/>
            <person name="Sun Y."/>
            <person name="Zhan W."/>
            <person name="Jiang J.F."/>
            <person name="Wang Q."/>
            <person name="Zhang B."/>
            <person name="Ji P."/>
            <person name="Bell-Sakyi L."/>
            <person name="Cui X.M."/>
            <person name="Yuan T.T."/>
            <person name="Jiang B.G."/>
            <person name="Yang W.F."/>
            <person name="Lam T.T."/>
            <person name="Chang Q.C."/>
            <person name="Ding S.J."/>
            <person name="Wang X.J."/>
            <person name="Zhu J.G."/>
            <person name="Ruan X.D."/>
            <person name="Zhao L."/>
            <person name="Wei J.T."/>
            <person name="Ye R.Z."/>
            <person name="Que T.C."/>
            <person name="Du C.H."/>
            <person name="Zhou Y.H."/>
            <person name="Cheng J.X."/>
            <person name="Dai P.F."/>
            <person name="Guo W.B."/>
            <person name="Han X.H."/>
            <person name="Huang E.J."/>
            <person name="Li L.F."/>
            <person name="Wei W."/>
            <person name="Gao Y.C."/>
            <person name="Liu J.Z."/>
            <person name="Shao H.Z."/>
            <person name="Wang X."/>
            <person name="Wang C.C."/>
            <person name="Yang T.C."/>
            <person name="Huo Q.B."/>
            <person name="Li W."/>
            <person name="Chen H.Y."/>
            <person name="Chen S.E."/>
            <person name="Zhou L.G."/>
            <person name="Ni X.B."/>
            <person name="Tian J.H."/>
            <person name="Sheng Y."/>
            <person name="Liu T."/>
            <person name="Pan Y.S."/>
            <person name="Xia L.Y."/>
            <person name="Li J."/>
            <person name="Zhao F."/>
            <person name="Cao W.C."/>
        </authorList>
    </citation>
    <scope>NUCLEOTIDE SEQUENCE [LARGE SCALE GENOMIC DNA]</scope>
    <source>
        <strain evidence="1">Iper-2018</strain>
    </source>
</reference>